<accession>A0A402D4F3</accession>
<dbReference type="Gene3D" id="3.40.50.720">
    <property type="entry name" value="NAD(P)-binding Rossmann-like Domain"/>
    <property type="match status" value="1"/>
</dbReference>
<dbReference type="CDD" id="cd05269">
    <property type="entry name" value="TMR_SDR_a"/>
    <property type="match status" value="1"/>
</dbReference>
<dbReference type="EMBL" id="AP025739">
    <property type="protein sequence ID" value="BDI29171.1"/>
    <property type="molecule type" value="Genomic_DNA"/>
</dbReference>
<dbReference type="FunCoup" id="A0A402D4F3">
    <property type="interactions" value="43"/>
</dbReference>
<dbReference type="InterPro" id="IPR051604">
    <property type="entry name" value="Ergot_Alk_Oxidoreductase"/>
</dbReference>
<protein>
    <submittedName>
        <fullName evidence="2">NAD(P)-dependent oxidoreductase</fullName>
    </submittedName>
</protein>
<evidence type="ECO:0000313" key="2">
    <source>
        <dbReference type="EMBL" id="BDI29171.1"/>
    </source>
</evidence>
<dbReference type="PANTHER" id="PTHR43162">
    <property type="match status" value="1"/>
</dbReference>
<dbReference type="InterPro" id="IPR008030">
    <property type="entry name" value="NmrA-like"/>
</dbReference>
<proteinExistence type="predicted"/>
<dbReference type="Proteomes" id="UP000287394">
    <property type="component" value="Chromosome"/>
</dbReference>
<dbReference type="SUPFAM" id="SSF51735">
    <property type="entry name" value="NAD(P)-binding Rossmann-fold domains"/>
    <property type="match status" value="1"/>
</dbReference>
<dbReference type="AlphaFoldDB" id="A0A402D4F3"/>
<dbReference type="Gene3D" id="3.90.25.10">
    <property type="entry name" value="UDP-galactose 4-epimerase, domain 1"/>
    <property type="match status" value="1"/>
</dbReference>
<dbReference type="PANTHER" id="PTHR43162:SF1">
    <property type="entry name" value="PRESTALK A DIFFERENTIATION PROTEIN A"/>
    <property type="match status" value="1"/>
</dbReference>
<dbReference type="Pfam" id="PF05368">
    <property type="entry name" value="NmrA"/>
    <property type="match status" value="1"/>
</dbReference>
<keyword evidence="3" id="KW-1185">Reference proteome</keyword>
<evidence type="ECO:0000259" key="1">
    <source>
        <dbReference type="Pfam" id="PF05368"/>
    </source>
</evidence>
<evidence type="ECO:0000313" key="3">
    <source>
        <dbReference type="Proteomes" id="UP000287394"/>
    </source>
</evidence>
<sequence length="288" mass="30594">MAATILITGANGTVGGDLTAELANHGVKIRAGVRSKLRARNIVAYEPELVEMDLARPDTFPDALYGIEQLFLLTPFTGGTTEIVQNLVNAAKAAGVSHIVRLSAYGADAEPGITLGRWHRAEEKIIQESGIPVTILRPNGFFQNFAEIDGRSIKTQNAIYSPVTVGKASFVDTRDIAAVAAKALTEPGHEGKIYEITGPEAISYTEIAEQLSTVTGRTISFVPVPEEAVRDGMVAAGAPEALADALVELFQLYEAGYAGRVLPTVEEITGKPARTFAQYAADYAAAFS</sequence>
<gene>
    <name evidence="2" type="ORF">CCAX7_12220</name>
</gene>
<dbReference type="RefSeq" id="WP_165864585.1">
    <property type="nucleotide sequence ID" value="NZ_AP025739.1"/>
</dbReference>
<dbReference type="KEGG" id="ccot:CCAX7_12220"/>
<feature type="domain" description="NmrA-like" evidence="1">
    <location>
        <begin position="3"/>
        <end position="256"/>
    </location>
</feature>
<organism evidence="2 3">
    <name type="scientific">Capsulimonas corticalis</name>
    <dbReference type="NCBI Taxonomy" id="2219043"/>
    <lineage>
        <taxon>Bacteria</taxon>
        <taxon>Bacillati</taxon>
        <taxon>Armatimonadota</taxon>
        <taxon>Armatimonadia</taxon>
        <taxon>Capsulimonadales</taxon>
        <taxon>Capsulimonadaceae</taxon>
        <taxon>Capsulimonas</taxon>
    </lineage>
</organism>
<reference evidence="2 3" key="1">
    <citation type="journal article" date="2019" name="Int. J. Syst. Evol. Microbiol.">
        <title>Capsulimonas corticalis gen. nov., sp. nov., an aerobic capsulated bacterium, of a novel bacterial order, Capsulimonadales ord. nov., of the class Armatimonadia of the phylum Armatimonadetes.</title>
        <authorList>
            <person name="Li J."/>
            <person name="Kudo C."/>
            <person name="Tonouchi A."/>
        </authorList>
    </citation>
    <scope>NUCLEOTIDE SEQUENCE [LARGE SCALE GENOMIC DNA]</scope>
    <source>
        <strain evidence="2 3">AX-7</strain>
    </source>
</reference>
<name>A0A402D4F3_9BACT</name>
<dbReference type="InterPro" id="IPR036291">
    <property type="entry name" value="NAD(P)-bd_dom_sf"/>
</dbReference>